<evidence type="ECO:0000259" key="7">
    <source>
        <dbReference type="PROSITE" id="PS51012"/>
    </source>
</evidence>
<dbReference type="STRING" id="62101.AB835_08365"/>
<evidence type="ECO:0000256" key="3">
    <source>
        <dbReference type="ARBA" id="ARBA00022692"/>
    </source>
</evidence>
<proteinExistence type="inferred from homology"/>
<feature type="transmembrane region" description="Helical" evidence="6">
    <location>
        <begin position="144"/>
        <end position="165"/>
    </location>
</feature>
<dbReference type="Pfam" id="PF01061">
    <property type="entry name" value="ABC2_membrane"/>
    <property type="match status" value="1"/>
</dbReference>
<sequence>MSFAEQWVAFCTILRKEIVRFIRIWVQTLLPPVITMGLYFVIFGTLIGSRIGQMDGFSYMEFVVPGLIMMSVITNSYGNVVSSFFSVKFQRSIEEILVSPTPNYIILLGYVSGGVCRGLLVGIIVTLVSLLFTRLSIYSLPITIGIVLMTSVVFALAGFLNAIFARSFDDISIIPTFILTPLIYLGGVFYSMSLLPEFWQFVSKLNPLLYMVNAFRYGILGVSDINVSYAFIGVTVFIVVLTAWCLHLLAKGTRMRS</sequence>
<dbReference type="PIRSF" id="PIRSF006648">
    <property type="entry name" value="DrrB"/>
    <property type="match status" value="1"/>
</dbReference>
<organism evidence="8 9">
    <name type="scientific">Candidatus Endobugula sertula</name>
    <name type="common">Bugula neritina bacterial symbiont</name>
    <dbReference type="NCBI Taxonomy" id="62101"/>
    <lineage>
        <taxon>Bacteria</taxon>
        <taxon>Pseudomonadati</taxon>
        <taxon>Pseudomonadota</taxon>
        <taxon>Gammaproteobacteria</taxon>
        <taxon>Cellvibrionales</taxon>
        <taxon>Cellvibrionaceae</taxon>
        <taxon>Candidatus Endobugula</taxon>
    </lineage>
</organism>
<dbReference type="GO" id="GO:0140359">
    <property type="term" value="F:ABC-type transporter activity"/>
    <property type="evidence" value="ECO:0007669"/>
    <property type="project" value="InterPro"/>
</dbReference>
<feature type="transmembrane region" description="Helical" evidence="6">
    <location>
        <begin position="59"/>
        <end position="85"/>
    </location>
</feature>
<protein>
    <recommendedName>
        <fullName evidence="6">Transport permease protein</fullName>
    </recommendedName>
</protein>
<evidence type="ECO:0000256" key="1">
    <source>
        <dbReference type="ARBA" id="ARBA00004141"/>
    </source>
</evidence>
<evidence type="ECO:0000256" key="5">
    <source>
        <dbReference type="ARBA" id="ARBA00023136"/>
    </source>
</evidence>
<name>A0A1D2QPR1_9GAMM</name>
<keyword evidence="4 6" id="KW-1133">Transmembrane helix</keyword>
<evidence type="ECO:0000256" key="6">
    <source>
        <dbReference type="RuleBase" id="RU361157"/>
    </source>
</evidence>
<evidence type="ECO:0000313" key="9">
    <source>
        <dbReference type="Proteomes" id="UP000242502"/>
    </source>
</evidence>
<dbReference type="NCBIfam" id="NF011648">
    <property type="entry name" value="PRK15066.1"/>
    <property type="match status" value="1"/>
</dbReference>
<dbReference type="PRINTS" id="PR00164">
    <property type="entry name" value="ABC2TRNSPORT"/>
</dbReference>
<feature type="transmembrane region" description="Helical" evidence="6">
    <location>
        <begin position="171"/>
        <end position="195"/>
    </location>
</feature>
<dbReference type="EMBL" id="MDLC01000026">
    <property type="protein sequence ID" value="ODS23513.1"/>
    <property type="molecule type" value="Genomic_DNA"/>
</dbReference>
<keyword evidence="6" id="KW-1003">Cell membrane</keyword>
<dbReference type="PROSITE" id="PS51012">
    <property type="entry name" value="ABC_TM2"/>
    <property type="match status" value="1"/>
</dbReference>
<comment type="similarity">
    <text evidence="2 6">Belongs to the ABC-2 integral membrane protein family.</text>
</comment>
<feature type="transmembrane region" description="Helical" evidence="6">
    <location>
        <begin position="105"/>
        <end position="132"/>
    </location>
</feature>
<dbReference type="InterPro" id="IPR000412">
    <property type="entry name" value="ABC_2_transport"/>
</dbReference>
<keyword evidence="6" id="KW-0813">Transport</keyword>
<keyword evidence="3 6" id="KW-0812">Transmembrane</keyword>
<accession>A0A1D2QPR1</accession>
<dbReference type="Proteomes" id="UP000242502">
    <property type="component" value="Unassembled WGS sequence"/>
</dbReference>
<reference evidence="8 9" key="1">
    <citation type="journal article" date="2016" name="Appl. Environ. Microbiol.">
        <title>Lack of Overt Genome Reduction in the Bryostatin-Producing Bryozoan Symbiont "Candidatus Endobugula sertula".</title>
        <authorList>
            <person name="Miller I.J."/>
            <person name="Vanee N."/>
            <person name="Fong S.S."/>
            <person name="Lim-Fong G.E."/>
            <person name="Kwan J.C."/>
        </authorList>
    </citation>
    <scope>NUCLEOTIDE SEQUENCE [LARGE SCALE GENOMIC DNA]</scope>
    <source>
        <strain evidence="8">AB1-4</strain>
    </source>
</reference>
<dbReference type="InterPro" id="IPR052522">
    <property type="entry name" value="ABC-2_transport_permease"/>
</dbReference>
<dbReference type="InterPro" id="IPR013525">
    <property type="entry name" value="ABC2_TM"/>
</dbReference>
<dbReference type="GO" id="GO:0043190">
    <property type="term" value="C:ATP-binding cassette (ABC) transporter complex"/>
    <property type="evidence" value="ECO:0007669"/>
    <property type="project" value="InterPro"/>
</dbReference>
<evidence type="ECO:0000313" key="8">
    <source>
        <dbReference type="EMBL" id="ODS23513.1"/>
    </source>
</evidence>
<comment type="subcellular location">
    <subcellularLocation>
        <location evidence="6">Cell inner membrane</location>
        <topology evidence="6">Multi-pass membrane protein</topology>
    </subcellularLocation>
    <subcellularLocation>
        <location evidence="1">Membrane</location>
        <topology evidence="1">Multi-pass membrane protein</topology>
    </subcellularLocation>
</comment>
<dbReference type="PANTHER" id="PTHR43332:SF2">
    <property type="entry name" value="INNER MEMBRANE TRANSPORT PERMEASE YADH"/>
    <property type="match status" value="1"/>
</dbReference>
<feature type="transmembrane region" description="Helical" evidence="6">
    <location>
        <begin position="24"/>
        <end position="47"/>
    </location>
</feature>
<dbReference type="InterPro" id="IPR047817">
    <property type="entry name" value="ABC2_TM_bact-type"/>
</dbReference>
<dbReference type="AlphaFoldDB" id="A0A1D2QPR1"/>
<evidence type="ECO:0000256" key="4">
    <source>
        <dbReference type="ARBA" id="ARBA00022989"/>
    </source>
</evidence>
<keyword evidence="5 6" id="KW-0472">Membrane</keyword>
<feature type="domain" description="ABC transmembrane type-2" evidence="7">
    <location>
        <begin position="23"/>
        <end position="252"/>
    </location>
</feature>
<evidence type="ECO:0000256" key="2">
    <source>
        <dbReference type="ARBA" id="ARBA00007783"/>
    </source>
</evidence>
<feature type="transmembrane region" description="Helical" evidence="6">
    <location>
        <begin position="229"/>
        <end position="250"/>
    </location>
</feature>
<gene>
    <name evidence="8" type="ORF">AB835_08365</name>
</gene>
<dbReference type="PANTHER" id="PTHR43332">
    <property type="entry name" value="INNER MEMBRANE TRANSPORT PERMEASE YADH-RELATED"/>
    <property type="match status" value="1"/>
</dbReference>
<comment type="caution">
    <text evidence="8">The sequence shown here is derived from an EMBL/GenBank/DDBJ whole genome shotgun (WGS) entry which is preliminary data.</text>
</comment>